<keyword evidence="1" id="KW-0472">Membrane</keyword>
<sequence>MVNITHYVFNWVAGGTKFVPVPQGCCITEILPISVCLHEARSEFKMWAVLLQNNLFFVFIRLSACIGHINIVHLYPATCNVGILFYMGAQILKLLALPLCMALSQKTHIHLVLTRYGGLHIAVAKMNLYSVAVIKGQVLTMSINEAGDFKLLQLQRCFYGCGFNPACSFGPALICMSGALINNFLLYPQTPNFRTFRNVLLGPEDEKHALNAKLCKQTFFYRNSVFKVI</sequence>
<keyword evidence="1" id="KW-0812">Transmembrane</keyword>
<evidence type="ECO:0000256" key="1">
    <source>
        <dbReference type="SAM" id="Phobius"/>
    </source>
</evidence>
<dbReference type="AlphaFoldDB" id="A0A3Q3MIA7"/>
<reference evidence="2" key="1">
    <citation type="submission" date="2025-08" db="UniProtKB">
        <authorList>
            <consortium name="Ensembl"/>
        </authorList>
    </citation>
    <scope>IDENTIFICATION</scope>
</reference>
<accession>A0A3Q3MIA7</accession>
<evidence type="ECO:0000313" key="3">
    <source>
        <dbReference type="Proteomes" id="UP000261640"/>
    </source>
</evidence>
<keyword evidence="1" id="KW-1133">Transmembrane helix</keyword>
<dbReference type="Ensembl" id="ENSMAMT00000025507.2">
    <property type="protein sequence ID" value="ENSMAMP00000024867.2"/>
    <property type="gene ID" value="ENSMAMG00000016691.2"/>
</dbReference>
<feature type="transmembrane region" description="Helical" evidence="1">
    <location>
        <begin position="81"/>
        <end position="103"/>
    </location>
</feature>
<reference evidence="2" key="2">
    <citation type="submission" date="2025-09" db="UniProtKB">
        <authorList>
            <consortium name="Ensembl"/>
        </authorList>
    </citation>
    <scope>IDENTIFICATION</scope>
</reference>
<feature type="transmembrane region" description="Helical" evidence="1">
    <location>
        <begin position="55"/>
        <end position="75"/>
    </location>
</feature>
<keyword evidence="3" id="KW-1185">Reference proteome</keyword>
<dbReference type="Proteomes" id="UP000261640">
    <property type="component" value="Unplaced"/>
</dbReference>
<protein>
    <submittedName>
        <fullName evidence="2">Uncharacterized protein</fullName>
    </submittedName>
</protein>
<evidence type="ECO:0000313" key="2">
    <source>
        <dbReference type="Ensembl" id="ENSMAMP00000024867.2"/>
    </source>
</evidence>
<name>A0A3Q3MIA7_9TELE</name>
<proteinExistence type="predicted"/>
<organism evidence="2 3">
    <name type="scientific">Mastacembelus armatus</name>
    <name type="common">zig-zag eel</name>
    <dbReference type="NCBI Taxonomy" id="205130"/>
    <lineage>
        <taxon>Eukaryota</taxon>
        <taxon>Metazoa</taxon>
        <taxon>Chordata</taxon>
        <taxon>Craniata</taxon>
        <taxon>Vertebrata</taxon>
        <taxon>Euteleostomi</taxon>
        <taxon>Actinopterygii</taxon>
        <taxon>Neopterygii</taxon>
        <taxon>Teleostei</taxon>
        <taxon>Neoteleostei</taxon>
        <taxon>Acanthomorphata</taxon>
        <taxon>Anabantaria</taxon>
        <taxon>Synbranchiformes</taxon>
        <taxon>Mastacembelidae</taxon>
        <taxon>Mastacembelus</taxon>
    </lineage>
</organism>